<keyword evidence="4" id="KW-0804">Transcription</keyword>
<dbReference type="GO" id="GO:0003677">
    <property type="term" value="F:DNA binding"/>
    <property type="evidence" value="ECO:0007669"/>
    <property type="project" value="UniProtKB-KW"/>
</dbReference>
<dbReference type="InterPro" id="IPR050370">
    <property type="entry name" value="HES_HEY"/>
</dbReference>
<feature type="domain" description="Orange" evidence="8">
    <location>
        <begin position="197"/>
        <end position="230"/>
    </location>
</feature>
<evidence type="ECO:0000256" key="2">
    <source>
        <dbReference type="ARBA" id="ARBA00023015"/>
    </source>
</evidence>
<dbReference type="PROSITE" id="PS50888">
    <property type="entry name" value="BHLH"/>
    <property type="match status" value="1"/>
</dbReference>
<dbReference type="InterPro" id="IPR003650">
    <property type="entry name" value="Orange_dom"/>
</dbReference>
<keyword evidence="3" id="KW-0238">DNA-binding</keyword>
<evidence type="ECO:0000256" key="6">
    <source>
        <dbReference type="SAM" id="MobiDB-lite"/>
    </source>
</evidence>
<dbReference type="Gene3D" id="4.10.280.10">
    <property type="entry name" value="Helix-loop-helix DNA-binding domain"/>
    <property type="match status" value="1"/>
</dbReference>
<evidence type="ECO:0000256" key="3">
    <source>
        <dbReference type="ARBA" id="ARBA00023125"/>
    </source>
</evidence>
<reference evidence="10" key="1">
    <citation type="submission" date="2025-08" db="UniProtKB">
        <authorList>
            <consortium name="RefSeq"/>
        </authorList>
    </citation>
    <scope>IDENTIFICATION</scope>
</reference>
<dbReference type="AlphaFoldDB" id="A0AB39ZJV6"/>
<evidence type="ECO:0000256" key="5">
    <source>
        <dbReference type="ARBA" id="ARBA00023242"/>
    </source>
</evidence>
<dbReference type="Proteomes" id="UP001652628">
    <property type="component" value="Chromosome 3"/>
</dbReference>
<dbReference type="SMART" id="SM00511">
    <property type="entry name" value="ORANGE"/>
    <property type="match status" value="1"/>
</dbReference>
<dbReference type="InterPro" id="IPR011598">
    <property type="entry name" value="bHLH_dom"/>
</dbReference>
<evidence type="ECO:0000256" key="4">
    <source>
        <dbReference type="ARBA" id="ARBA00023163"/>
    </source>
</evidence>
<feature type="domain" description="BHLH" evidence="7">
    <location>
        <begin position="126"/>
        <end position="181"/>
    </location>
</feature>
<dbReference type="SMART" id="SM00353">
    <property type="entry name" value="HLH"/>
    <property type="match status" value="1"/>
</dbReference>
<feature type="region of interest" description="Disordered" evidence="6">
    <location>
        <begin position="245"/>
        <end position="286"/>
    </location>
</feature>
<dbReference type="CDD" id="cd18916">
    <property type="entry name" value="bHLH-O_ESM5_like"/>
    <property type="match status" value="1"/>
</dbReference>
<gene>
    <name evidence="10" type="primary">E(spl)m5-HLH</name>
</gene>
<keyword evidence="9" id="KW-1185">Reference proteome</keyword>
<protein>
    <submittedName>
        <fullName evidence="10">Enhancer of split m5 protein</fullName>
    </submittedName>
</protein>
<evidence type="ECO:0000256" key="1">
    <source>
        <dbReference type="ARBA" id="ARBA00004123"/>
    </source>
</evidence>
<dbReference type="GO" id="GO:0006355">
    <property type="term" value="P:regulation of DNA-templated transcription"/>
    <property type="evidence" value="ECO:0007669"/>
    <property type="project" value="InterPro"/>
</dbReference>
<dbReference type="SUPFAM" id="SSF47459">
    <property type="entry name" value="HLH, helix-loop-helix DNA-binding domain"/>
    <property type="match status" value="1"/>
</dbReference>
<evidence type="ECO:0000313" key="10">
    <source>
        <dbReference type="RefSeq" id="XP_016935576.4"/>
    </source>
</evidence>
<keyword evidence="2" id="KW-0805">Transcription regulation</keyword>
<name>A0AB39ZJV6_DROSZ</name>
<dbReference type="Pfam" id="PF07527">
    <property type="entry name" value="Hairy_orange"/>
    <property type="match status" value="1"/>
</dbReference>
<evidence type="ECO:0000259" key="7">
    <source>
        <dbReference type="PROSITE" id="PS50888"/>
    </source>
</evidence>
<accession>A0AB39ZJV6</accession>
<dbReference type="GO" id="GO:0005634">
    <property type="term" value="C:nucleus"/>
    <property type="evidence" value="ECO:0007669"/>
    <property type="project" value="UniProtKB-SubCell"/>
</dbReference>
<dbReference type="GeneID" id="108014068"/>
<dbReference type="PROSITE" id="PS51054">
    <property type="entry name" value="ORANGE"/>
    <property type="match status" value="1"/>
</dbReference>
<comment type="subcellular location">
    <subcellularLocation>
        <location evidence="1">Nucleus</location>
    </subcellularLocation>
</comment>
<dbReference type="GO" id="GO:0046983">
    <property type="term" value="F:protein dimerization activity"/>
    <property type="evidence" value="ECO:0007669"/>
    <property type="project" value="InterPro"/>
</dbReference>
<evidence type="ECO:0000313" key="9">
    <source>
        <dbReference type="Proteomes" id="UP001652628"/>
    </source>
</evidence>
<keyword evidence="5" id="KW-0539">Nucleus</keyword>
<organism evidence="9 10">
    <name type="scientific">Drosophila suzukii</name>
    <name type="common">Spotted-wing drosophila fruit fly</name>
    <dbReference type="NCBI Taxonomy" id="28584"/>
    <lineage>
        <taxon>Eukaryota</taxon>
        <taxon>Metazoa</taxon>
        <taxon>Ecdysozoa</taxon>
        <taxon>Arthropoda</taxon>
        <taxon>Hexapoda</taxon>
        <taxon>Insecta</taxon>
        <taxon>Pterygota</taxon>
        <taxon>Neoptera</taxon>
        <taxon>Endopterygota</taxon>
        <taxon>Diptera</taxon>
        <taxon>Brachycera</taxon>
        <taxon>Muscomorpha</taxon>
        <taxon>Ephydroidea</taxon>
        <taxon>Drosophilidae</taxon>
        <taxon>Drosophila</taxon>
        <taxon>Sophophora</taxon>
    </lineage>
</organism>
<sequence length="286" mass="31976">MARQLKGIKHTKGAKESSRGNSFFAQQRFRIRFPFPRTHSRAIRFPDLHGSGFAGSRSSSKDLLLILISAIKAGAVEESSIIRAASCKQYRSALSFSQNYIHKISHKMAPQTNNNSTAFVSKTQHYLKVKKPLLERQRRARMNKCLDTLKTLVAEFQGDDAILRMDKAEMLEAALVFMRKQVVKQQAPVSPLPMDSFKNGYMNAVSEISRVMACTPAMSVDVGKTVMTHLGVEFQRMLQADQVQTSVQSVAPRPLSPASSGYHSDNEDSESAASPKPVQETMWRPW</sequence>
<dbReference type="InterPro" id="IPR036638">
    <property type="entry name" value="HLH_DNA-bd_sf"/>
</dbReference>
<dbReference type="Pfam" id="PF00010">
    <property type="entry name" value="HLH"/>
    <property type="match status" value="1"/>
</dbReference>
<dbReference type="PANTHER" id="PTHR10985">
    <property type="entry name" value="BASIC HELIX-LOOP-HELIX TRANSCRIPTION FACTOR, HES-RELATED"/>
    <property type="match status" value="1"/>
</dbReference>
<evidence type="ECO:0000259" key="8">
    <source>
        <dbReference type="PROSITE" id="PS51054"/>
    </source>
</evidence>
<dbReference type="RefSeq" id="XP_016935576.4">
    <property type="nucleotide sequence ID" value="XM_017080087.4"/>
</dbReference>
<proteinExistence type="predicted"/>